<keyword evidence="3" id="KW-1185">Reference proteome</keyword>
<name>A0AA90K885_9ACTN</name>
<dbReference type="RefSeq" id="WP_282698567.1">
    <property type="nucleotide sequence ID" value="NZ_JAAGKO020000007.1"/>
</dbReference>
<protein>
    <recommendedName>
        <fullName evidence="4">Nucleotidyltransferase domain-containing protein</fullName>
    </recommendedName>
</protein>
<evidence type="ECO:0008006" key="4">
    <source>
        <dbReference type="Google" id="ProtNLM"/>
    </source>
</evidence>
<dbReference type="InterPro" id="IPR043519">
    <property type="entry name" value="NT_sf"/>
</dbReference>
<dbReference type="EMBL" id="JAAGKO020000007">
    <property type="protein sequence ID" value="MDI5962544.1"/>
    <property type="molecule type" value="Genomic_DNA"/>
</dbReference>
<proteinExistence type="predicted"/>
<accession>A0AA90K885</accession>
<evidence type="ECO:0000313" key="1">
    <source>
        <dbReference type="EMBL" id="MDI5962544.1"/>
    </source>
</evidence>
<dbReference type="EMBL" id="JABXJJ020000008">
    <property type="protein sequence ID" value="MDI5969177.1"/>
    <property type="molecule type" value="Genomic_DNA"/>
</dbReference>
<sequence length="283" mass="29951">MTGGRRWIEALPAELVAQQRILRRLLDFCEAGQDARWFALSCSLARGAADRLSDVDAGIGVADGAVEAVTGRLAELDLGERVDTLVQEWPGAHLSRRLFVQFADDSQLDLVVLPAAARPGGAPDEVTLLDRDGLLARPFTPGADVVTADKVRAWAFLGWNALTDLAKYLERGSFWEAQARLQEARDHIWALWAADRGARYPVFGLSQVLDHDPHDLPPGIAATVGDLTAAGLAGAARHAAAVLADVSARAAARYGATTPDALARYATARLAALPGPGPVSAGP</sequence>
<organism evidence="2">
    <name type="scientific">Streptantibioticus silvisoli</name>
    <dbReference type="NCBI Taxonomy" id="2705255"/>
    <lineage>
        <taxon>Bacteria</taxon>
        <taxon>Bacillati</taxon>
        <taxon>Actinomycetota</taxon>
        <taxon>Actinomycetes</taxon>
        <taxon>Kitasatosporales</taxon>
        <taxon>Streptomycetaceae</taxon>
        <taxon>Streptantibioticus</taxon>
    </lineage>
</organism>
<evidence type="ECO:0000313" key="3">
    <source>
        <dbReference type="Proteomes" id="UP001156398"/>
    </source>
</evidence>
<dbReference type="AlphaFoldDB" id="A0AA90K885"/>
<reference evidence="2 3" key="1">
    <citation type="submission" date="2023-05" db="EMBL/GenBank/DDBJ databases">
        <title>Streptantibioticus silvisoli sp. nov., acidotolerant actinomycetes 1 from pine litter.</title>
        <authorList>
            <person name="Swiecimska M."/>
            <person name="Golinska P."/>
            <person name="Sangal V."/>
            <person name="Wachnowicz B."/>
            <person name="Goodfellow M."/>
        </authorList>
    </citation>
    <scope>NUCLEOTIDE SEQUENCE</scope>
    <source>
        <strain evidence="2">SL13</strain>
        <strain evidence="1 3">SL54</strain>
    </source>
</reference>
<evidence type="ECO:0000313" key="2">
    <source>
        <dbReference type="EMBL" id="MDI5969177.1"/>
    </source>
</evidence>
<gene>
    <name evidence="1" type="ORF">POF43_007430</name>
    <name evidence="2" type="ORF">POF50_007435</name>
</gene>
<dbReference type="Proteomes" id="UP001156398">
    <property type="component" value="Unassembled WGS sequence"/>
</dbReference>
<dbReference type="Gene3D" id="3.30.460.10">
    <property type="entry name" value="Beta Polymerase, domain 2"/>
    <property type="match status" value="1"/>
</dbReference>
<comment type="caution">
    <text evidence="2">The sequence shown here is derived from an EMBL/GenBank/DDBJ whole genome shotgun (WGS) entry which is preliminary data.</text>
</comment>